<evidence type="ECO:0000256" key="5">
    <source>
        <dbReference type="SAM" id="MobiDB-lite"/>
    </source>
</evidence>
<keyword evidence="1 4" id="KW-0479">Metal-binding</keyword>
<dbReference type="Proteomes" id="UP000703269">
    <property type="component" value="Unassembled WGS sequence"/>
</dbReference>
<dbReference type="GO" id="GO:0051371">
    <property type="term" value="F:muscle alpha-actinin binding"/>
    <property type="evidence" value="ECO:0007669"/>
    <property type="project" value="TreeGrafter"/>
</dbReference>
<feature type="compositionally biased region" description="Polar residues" evidence="5">
    <location>
        <begin position="1"/>
        <end position="20"/>
    </location>
</feature>
<dbReference type="GO" id="GO:0001725">
    <property type="term" value="C:stress fiber"/>
    <property type="evidence" value="ECO:0007669"/>
    <property type="project" value="TreeGrafter"/>
</dbReference>
<keyword evidence="2 4" id="KW-0862">Zinc</keyword>
<comment type="caution">
    <text evidence="7">The sequence shown here is derived from an EMBL/GenBank/DDBJ whole genome shotgun (WGS) entry which is preliminary data.</text>
</comment>
<organism evidence="7 8">
    <name type="scientific">Phanerochaete sordida</name>
    <dbReference type="NCBI Taxonomy" id="48140"/>
    <lineage>
        <taxon>Eukaryota</taxon>
        <taxon>Fungi</taxon>
        <taxon>Dikarya</taxon>
        <taxon>Basidiomycota</taxon>
        <taxon>Agaricomycotina</taxon>
        <taxon>Agaricomycetes</taxon>
        <taxon>Polyporales</taxon>
        <taxon>Phanerochaetaceae</taxon>
        <taxon>Phanerochaete</taxon>
    </lineage>
</organism>
<dbReference type="AlphaFoldDB" id="A0A9P3GH15"/>
<dbReference type="PROSITE" id="PS00478">
    <property type="entry name" value="LIM_DOMAIN_1"/>
    <property type="match status" value="1"/>
</dbReference>
<feature type="domain" description="LIM zinc-binding" evidence="6">
    <location>
        <begin position="146"/>
        <end position="205"/>
    </location>
</feature>
<accession>A0A9P3GH15</accession>
<sequence>MSPPSVVTPNSANSTFTLSSFPAPPHTQPYNHGANGASNPNFQARDASPARRALPNANGYQSDNWGAGPSISVSGPSANDIPRISVGGMDDDDMAIPSISIGGPESAQPQVPQISVSGSGPMANGMPRRANHPMHPLPAVRNPGGLFCGACGGAILGRSINTMGANWHPGCFRCAACDQLLENLAMFEHEGKLYCSLDYYEQFAPRCYHCQTVIADQDYISLAETDGLGTRTYHTQHFFCAECGDPFLPPSGEARSFAGDGTFDGGEGEGFTVYNGHPYCERCHVRLRMPKCKKCKKPIRKDMDALEVLGGKWCPDCFVCKACEGPFTNGRFFLRDEKPFCQHCFEIIIKSEL</sequence>
<dbReference type="GO" id="GO:0046872">
    <property type="term" value="F:metal ion binding"/>
    <property type="evidence" value="ECO:0007669"/>
    <property type="project" value="UniProtKB-KW"/>
</dbReference>
<dbReference type="GO" id="GO:0030036">
    <property type="term" value="P:actin cytoskeleton organization"/>
    <property type="evidence" value="ECO:0007669"/>
    <property type="project" value="TreeGrafter"/>
</dbReference>
<evidence type="ECO:0000256" key="1">
    <source>
        <dbReference type="ARBA" id="ARBA00022723"/>
    </source>
</evidence>
<dbReference type="CDD" id="cd08368">
    <property type="entry name" value="LIM"/>
    <property type="match status" value="3"/>
</dbReference>
<evidence type="ECO:0000313" key="7">
    <source>
        <dbReference type="EMBL" id="GJE94791.1"/>
    </source>
</evidence>
<dbReference type="PROSITE" id="PS50023">
    <property type="entry name" value="LIM_DOMAIN_2"/>
    <property type="match status" value="2"/>
</dbReference>
<keyword evidence="3 4" id="KW-0440">LIM domain</keyword>
<evidence type="ECO:0000256" key="3">
    <source>
        <dbReference type="ARBA" id="ARBA00023038"/>
    </source>
</evidence>
<evidence type="ECO:0000256" key="2">
    <source>
        <dbReference type="ARBA" id="ARBA00022833"/>
    </source>
</evidence>
<evidence type="ECO:0000259" key="6">
    <source>
        <dbReference type="PROSITE" id="PS50023"/>
    </source>
</evidence>
<dbReference type="Pfam" id="PF00412">
    <property type="entry name" value="LIM"/>
    <property type="match status" value="2"/>
</dbReference>
<dbReference type="PANTHER" id="PTHR24214:SF34">
    <property type="entry name" value="PRICKLE-LIKE PROTEIN 4"/>
    <property type="match status" value="1"/>
</dbReference>
<proteinExistence type="predicted"/>
<dbReference type="PANTHER" id="PTHR24214">
    <property type="entry name" value="PDZ AND LIM DOMAIN PROTEIN ZASP"/>
    <property type="match status" value="1"/>
</dbReference>
<dbReference type="EMBL" id="BPQB01000043">
    <property type="protein sequence ID" value="GJE94791.1"/>
    <property type="molecule type" value="Genomic_DNA"/>
</dbReference>
<dbReference type="InterPro" id="IPR050604">
    <property type="entry name" value="PDZ-LIM_domain"/>
</dbReference>
<dbReference type="InterPro" id="IPR001781">
    <property type="entry name" value="Znf_LIM"/>
</dbReference>
<dbReference type="SMART" id="SM00132">
    <property type="entry name" value="LIM"/>
    <property type="match status" value="3"/>
</dbReference>
<feature type="domain" description="LIM zinc-binding" evidence="6">
    <location>
        <begin position="290"/>
        <end position="351"/>
    </location>
</feature>
<keyword evidence="8" id="KW-1185">Reference proteome</keyword>
<dbReference type="Gene3D" id="2.10.110.10">
    <property type="entry name" value="Cysteine Rich Protein"/>
    <property type="match status" value="3"/>
</dbReference>
<dbReference type="GO" id="GO:0031941">
    <property type="term" value="C:filamentous actin"/>
    <property type="evidence" value="ECO:0007669"/>
    <property type="project" value="TreeGrafter"/>
</dbReference>
<dbReference type="SUPFAM" id="SSF57716">
    <property type="entry name" value="Glucocorticoid receptor-like (DNA-binding domain)"/>
    <property type="match status" value="4"/>
</dbReference>
<protein>
    <submittedName>
        <fullName evidence="7">LIM domain-containing protein</fullName>
    </submittedName>
</protein>
<reference evidence="7 8" key="1">
    <citation type="submission" date="2021-08" db="EMBL/GenBank/DDBJ databases">
        <title>Draft Genome Sequence of Phanerochaete sordida strain YK-624.</title>
        <authorList>
            <person name="Mori T."/>
            <person name="Dohra H."/>
            <person name="Suzuki T."/>
            <person name="Kawagishi H."/>
            <person name="Hirai H."/>
        </authorList>
    </citation>
    <scope>NUCLEOTIDE SEQUENCE [LARGE SCALE GENOMIC DNA]</scope>
    <source>
        <strain evidence="7 8">YK-624</strain>
    </source>
</reference>
<feature type="region of interest" description="Disordered" evidence="5">
    <location>
        <begin position="1"/>
        <end position="83"/>
    </location>
</feature>
<dbReference type="OrthoDB" id="15567at2759"/>
<evidence type="ECO:0000313" key="8">
    <source>
        <dbReference type="Proteomes" id="UP000703269"/>
    </source>
</evidence>
<gene>
    <name evidence="7" type="ORF">PsYK624_109640</name>
</gene>
<dbReference type="GO" id="GO:0003779">
    <property type="term" value="F:actin binding"/>
    <property type="evidence" value="ECO:0007669"/>
    <property type="project" value="TreeGrafter"/>
</dbReference>
<name>A0A9P3GH15_9APHY</name>
<dbReference type="GO" id="GO:0030695">
    <property type="term" value="F:GTPase regulator activity"/>
    <property type="evidence" value="ECO:0007669"/>
    <property type="project" value="UniProtKB-ARBA"/>
</dbReference>
<evidence type="ECO:0000256" key="4">
    <source>
        <dbReference type="PROSITE-ProRule" id="PRU00125"/>
    </source>
</evidence>